<keyword evidence="1" id="KW-0812">Transmembrane</keyword>
<evidence type="ECO:0000313" key="3">
    <source>
        <dbReference type="Proteomes" id="UP001596303"/>
    </source>
</evidence>
<feature type="transmembrane region" description="Helical" evidence="1">
    <location>
        <begin position="50"/>
        <end position="75"/>
    </location>
</feature>
<evidence type="ECO:0008006" key="4">
    <source>
        <dbReference type="Google" id="ProtNLM"/>
    </source>
</evidence>
<sequence length="142" mass="16002">MSTTRKTPWHIWVVGILTLLWNSFGAFDYVMTQTQNEAYMSAFSEEQLAYFYAMPTWYVISWSVAIWTAVLGSLLILFRSKFAVPVLALSLLGFIAGAVYSIFLYPMPGASMGNYIFSGVIFTILLMQFLYSLVMAKSGVLK</sequence>
<accession>A0ABW1S7U7</accession>
<dbReference type="RefSeq" id="WP_377376796.1">
    <property type="nucleotide sequence ID" value="NZ_JBHSSW010000005.1"/>
</dbReference>
<keyword evidence="1" id="KW-0472">Membrane</keyword>
<name>A0ABW1S7U7_9PROT</name>
<dbReference type="Proteomes" id="UP001596303">
    <property type="component" value="Unassembled WGS sequence"/>
</dbReference>
<reference evidence="3" key="1">
    <citation type="journal article" date="2019" name="Int. J. Syst. Evol. Microbiol.">
        <title>The Global Catalogue of Microorganisms (GCM) 10K type strain sequencing project: providing services to taxonomists for standard genome sequencing and annotation.</title>
        <authorList>
            <consortium name="The Broad Institute Genomics Platform"/>
            <consortium name="The Broad Institute Genome Sequencing Center for Infectious Disease"/>
            <person name="Wu L."/>
            <person name="Ma J."/>
        </authorList>
    </citation>
    <scope>NUCLEOTIDE SEQUENCE [LARGE SCALE GENOMIC DNA]</scope>
    <source>
        <strain evidence="3">CGMCC-1.15741</strain>
    </source>
</reference>
<proteinExistence type="predicted"/>
<dbReference type="EMBL" id="JBHSSW010000005">
    <property type="protein sequence ID" value="MFC6197625.1"/>
    <property type="molecule type" value="Genomic_DNA"/>
</dbReference>
<evidence type="ECO:0000313" key="2">
    <source>
        <dbReference type="EMBL" id="MFC6197625.1"/>
    </source>
</evidence>
<evidence type="ECO:0000256" key="1">
    <source>
        <dbReference type="SAM" id="Phobius"/>
    </source>
</evidence>
<comment type="caution">
    <text evidence="2">The sequence shown here is derived from an EMBL/GenBank/DDBJ whole genome shotgun (WGS) entry which is preliminary data.</text>
</comment>
<feature type="transmembrane region" description="Helical" evidence="1">
    <location>
        <begin position="12"/>
        <end position="30"/>
    </location>
</feature>
<protein>
    <recommendedName>
        <fullName evidence="4">Sugar transporter</fullName>
    </recommendedName>
</protein>
<keyword evidence="3" id="KW-1185">Reference proteome</keyword>
<feature type="transmembrane region" description="Helical" evidence="1">
    <location>
        <begin position="115"/>
        <end position="134"/>
    </location>
</feature>
<organism evidence="2 3">
    <name type="scientific">Ponticaulis profundi</name>
    <dbReference type="NCBI Taxonomy" id="2665222"/>
    <lineage>
        <taxon>Bacteria</taxon>
        <taxon>Pseudomonadati</taxon>
        <taxon>Pseudomonadota</taxon>
        <taxon>Alphaproteobacteria</taxon>
        <taxon>Hyphomonadales</taxon>
        <taxon>Hyphomonadaceae</taxon>
        <taxon>Ponticaulis</taxon>
    </lineage>
</organism>
<feature type="transmembrane region" description="Helical" evidence="1">
    <location>
        <begin position="82"/>
        <end position="103"/>
    </location>
</feature>
<keyword evidence="1" id="KW-1133">Transmembrane helix</keyword>
<gene>
    <name evidence="2" type="ORF">ACFQDM_06020</name>
</gene>